<feature type="domain" description="ABC transporter" evidence="10">
    <location>
        <begin position="7"/>
        <end position="242"/>
    </location>
</feature>
<dbReference type="GO" id="GO:0005524">
    <property type="term" value="F:ATP binding"/>
    <property type="evidence" value="ECO:0007669"/>
    <property type="project" value="UniProtKB-KW"/>
</dbReference>
<dbReference type="PANTHER" id="PTHR43790">
    <property type="entry name" value="CARBOHYDRATE TRANSPORT ATP-BINDING PROTEIN MG119-RELATED"/>
    <property type="match status" value="1"/>
</dbReference>
<organism evidence="11 12">
    <name type="scientific">Candidatus Thalassospirochaeta sargassi</name>
    <dbReference type="NCBI Taxonomy" id="3119039"/>
    <lineage>
        <taxon>Bacteria</taxon>
        <taxon>Pseudomonadati</taxon>
        <taxon>Spirochaetota</taxon>
        <taxon>Spirochaetia</taxon>
        <taxon>Spirochaetales</taxon>
        <taxon>Spirochaetaceae</taxon>
        <taxon>Candidatus Thalassospirochaeta</taxon>
    </lineage>
</organism>
<keyword evidence="3" id="KW-1003">Cell membrane</keyword>
<evidence type="ECO:0000256" key="4">
    <source>
        <dbReference type="ARBA" id="ARBA00022597"/>
    </source>
</evidence>
<keyword evidence="8" id="KW-1278">Translocase</keyword>
<evidence type="ECO:0000256" key="5">
    <source>
        <dbReference type="ARBA" id="ARBA00022737"/>
    </source>
</evidence>
<keyword evidence="5" id="KW-0677">Repeat</keyword>
<sequence length="514" mass="56620">MNNDVIVEVRGLTKEFPGVKALKGVDFDIKRGSVHCVVGENGAGKSTFIKILTGAHRRTGGSLKYNGKDFDPKSIREAMDNGISVLYQELNVVDDLTTEENLTLGKENTKWGFIRKSEGLNKTMDIIRSLDDSIELDMPVDQLSVAQKQVIEIAKALSTDCSVLVMDEPTASLSEDEVRRLFLTVKKLKEQGITIVFISHKLSEIFEIGDYVTVFRDGEMIGTKSVPEIAGYDDAAGCPDTFDDATVAEACTELVRMMIGKVIVQEYVPSTSDYSTKLLEVKNVNNRRLKNINFELYKGEILGFYGLVGAGKTEVGRVLYGIDDYEGEISVNGKKAEYKNVIGALDAGLAMVPEERRVDGIFGQLSIRANIPLMRMDSVMNSGLISRIKENRLADKFMNMMSVAAKDREQAVAFLSGGNQQKVVIAKCLNRDADIIMLDEPTRGVDVGAKEEIHEIIRDLANEGKSIIVFSSELPEITNLCDRIVLMHDGNVGEIMKNQKDVDVDHIMSVVAGG</sequence>
<evidence type="ECO:0000259" key="10">
    <source>
        <dbReference type="PROSITE" id="PS50893"/>
    </source>
</evidence>
<dbReference type="InterPro" id="IPR003593">
    <property type="entry name" value="AAA+_ATPase"/>
</dbReference>
<keyword evidence="2" id="KW-0813">Transport</keyword>
<evidence type="ECO:0000256" key="1">
    <source>
        <dbReference type="ARBA" id="ARBA00004202"/>
    </source>
</evidence>
<name>A0AAJ1IEJ2_9SPIO</name>
<keyword evidence="6" id="KW-0547">Nucleotide-binding</keyword>
<evidence type="ECO:0000256" key="7">
    <source>
        <dbReference type="ARBA" id="ARBA00022840"/>
    </source>
</evidence>
<dbReference type="EMBL" id="JAQQAL010000035">
    <property type="protein sequence ID" value="MDC7227860.1"/>
    <property type="molecule type" value="Genomic_DNA"/>
</dbReference>
<evidence type="ECO:0000256" key="6">
    <source>
        <dbReference type="ARBA" id="ARBA00022741"/>
    </source>
</evidence>
<reference evidence="11 12" key="1">
    <citation type="submission" date="2022-12" db="EMBL/GenBank/DDBJ databases">
        <title>Metagenome assembled genome from gulf of manar.</title>
        <authorList>
            <person name="Kohli P."/>
            <person name="Pk S."/>
            <person name="Venkata Ramana C."/>
            <person name="Sasikala C."/>
        </authorList>
    </citation>
    <scope>NUCLEOTIDE SEQUENCE [LARGE SCALE GENOMIC DNA]</scope>
    <source>
        <strain evidence="11">JB008</strain>
    </source>
</reference>
<dbReference type="SUPFAM" id="SSF52540">
    <property type="entry name" value="P-loop containing nucleoside triphosphate hydrolases"/>
    <property type="match status" value="2"/>
</dbReference>
<keyword evidence="4" id="KW-0762">Sugar transport</keyword>
<dbReference type="PROSITE" id="PS50893">
    <property type="entry name" value="ABC_TRANSPORTER_2"/>
    <property type="match status" value="2"/>
</dbReference>
<dbReference type="FunFam" id="3.40.50.300:FF:000127">
    <property type="entry name" value="Ribose import ATP-binding protein RbsA"/>
    <property type="match status" value="1"/>
</dbReference>
<dbReference type="CDD" id="cd03215">
    <property type="entry name" value="ABC_Carb_Monos_II"/>
    <property type="match status" value="1"/>
</dbReference>
<evidence type="ECO:0000256" key="9">
    <source>
        <dbReference type="ARBA" id="ARBA00023136"/>
    </source>
</evidence>
<dbReference type="PROSITE" id="PS00211">
    <property type="entry name" value="ABC_TRANSPORTER_1"/>
    <property type="match status" value="1"/>
</dbReference>
<evidence type="ECO:0000256" key="8">
    <source>
        <dbReference type="ARBA" id="ARBA00022967"/>
    </source>
</evidence>
<dbReference type="PANTHER" id="PTHR43790:SF9">
    <property type="entry name" value="GALACTOFURANOSE TRANSPORTER ATP-BINDING PROTEIN YTFR"/>
    <property type="match status" value="1"/>
</dbReference>
<protein>
    <submittedName>
        <fullName evidence="11">Sugar ABC transporter ATP-binding protein</fullName>
    </submittedName>
</protein>
<dbReference type="GO" id="GO:0005886">
    <property type="term" value="C:plasma membrane"/>
    <property type="evidence" value="ECO:0007669"/>
    <property type="project" value="UniProtKB-SubCell"/>
</dbReference>
<accession>A0AAJ1IEJ2</accession>
<evidence type="ECO:0000313" key="11">
    <source>
        <dbReference type="EMBL" id="MDC7227860.1"/>
    </source>
</evidence>
<dbReference type="Pfam" id="PF00005">
    <property type="entry name" value="ABC_tran"/>
    <property type="match status" value="2"/>
</dbReference>
<keyword evidence="9" id="KW-0472">Membrane</keyword>
<evidence type="ECO:0000256" key="3">
    <source>
        <dbReference type="ARBA" id="ARBA00022475"/>
    </source>
</evidence>
<gene>
    <name evidence="11" type="ORF">PQJ61_13930</name>
</gene>
<proteinExistence type="predicted"/>
<dbReference type="AlphaFoldDB" id="A0AAJ1IEJ2"/>
<dbReference type="InterPro" id="IPR003439">
    <property type="entry name" value="ABC_transporter-like_ATP-bd"/>
</dbReference>
<dbReference type="InterPro" id="IPR050107">
    <property type="entry name" value="ABC_carbohydrate_import_ATPase"/>
</dbReference>
<comment type="caution">
    <text evidence="11">The sequence shown here is derived from an EMBL/GenBank/DDBJ whole genome shotgun (WGS) entry which is preliminary data.</text>
</comment>
<evidence type="ECO:0000313" key="12">
    <source>
        <dbReference type="Proteomes" id="UP001221217"/>
    </source>
</evidence>
<dbReference type="CDD" id="cd03216">
    <property type="entry name" value="ABC_Carb_Monos_I"/>
    <property type="match status" value="1"/>
</dbReference>
<feature type="domain" description="ABC transporter" evidence="10">
    <location>
        <begin position="274"/>
        <end position="514"/>
    </location>
</feature>
<dbReference type="Proteomes" id="UP001221217">
    <property type="component" value="Unassembled WGS sequence"/>
</dbReference>
<keyword evidence="7 11" id="KW-0067">ATP-binding</keyword>
<dbReference type="SMART" id="SM00382">
    <property type="entry name" value="AAA"/>
    <property type="match status" value="2"/>
</dbReference>
<dbReference type="GO" id="GO:0016887">
    <property type="term" value="F:ATP hydrolysis activity"/>
    <property type="evidence" value="ECO:0007669"/>
    <property type="project" value="InterPro"/>
</dbReference>
<evidence type="ECO:0000256" key="2">
    <source>
        <dbReference type="ARBA" id="ARBA00022448"/>
    </source>
</evidence>
<comment type="subcellular location">
    <subcellularLocation>
        <location evidence="1">Cell membrane</location>
        <topology evidence="1">Peripheral membrane protein</topology>
    </subcellularLocation>
</comment>
<dbReference type="InterPro" id="IPR027417">
    <property type="entry name" value="P-loop_NTPase"/>
</dbReference>
<dbReference type="Gene3D" id="3.40.50.300">
    <property type="entry name" value="P-loop containing nucleotide triphosphate hydrolases"/>
    <property type="match status" value="2"/>
</dbReference>
<dbReference type="InterPro" id="IPR017871">
    <property type="entry name" value="ABC_transporter-like_CS"/>
</dbReference>